<dbReference type="RefSeq" id="WP_220696233.1">
    <property type="nucleotide sequence ID" value="NZ_CP080997.1"/>
</dbReference>
<proteinExistence type="predicted"/>
<feature type="transmembrane region" description="Helical" evidence="1">
    <location>
        <begin position="208"/>
        <end position="226"/>
    </location>
</feature>
<keyword evidence="1" id="KW-1133">Transmembrane helix</keyword>
<evidence type="ECO:0000256" key="1">
    <source>
        <dbReference type="SAM" id="Phobius"/>
    </source>
</evidence>
<feature type="transmembrane region" description="Helical" evidence="1">
    <location>
        <begin position="107"/>
        <end position="126"/>
    </location>
</feature>
<protein>
    <submittedName>
        <fullName evidence="2">Uncharacterized protein</fullName>
    </submittedName>
</protein>
<dbReference type="KEGG" id="mher:K3U94_08640"/>
<feature type="transmembrane region" description="Helical" evidence="1">
    <location>
        <begin position="6"/>
        <end position="22"/>
    </location>
</feature>
<dbReference type="AlphaFoldDB" id="A0A9X7ZI52"/>
<feature type="transmembrane region" description="Helical" evidence="1">
    <location>
        <begin position="38"/>
        <end position="57"/>
    </location>
</feature>
<dbReference type="EMBL" id="CP080997">
    <property type="protein sequence ID" value="QZA09292.1"/>
    <property type="molecule type" value="Genomic_DNA"/>
</dbReference>
<gene>
    <name evidence="2" type="ORF">K3U94_08640</name>
</gene>
<organism evidence="2 3">
    <name type="scientific">Mycolicibacter heraklionensis</name>
    <dbReference type="NCBI Taxonomy" id="512402"/>
    <lineage>
        <taxon>Bacteria</taxon>
        <taxon>Bacillati</taxon>
        <taxon>Actinomycetota</taxon>
        <taxon>Actinomycetes</taxon>
        <taxon>Mycobacteriales</taxon>
        <taxon>Mycobacteriaceae</taxon>
        <taxon>Mycolicibacter</taxon>
    </lineage>
</organism>
<keyword evidence="1" id="KW-0812">Transmembrane</keyword>
<dbReference type="Proteomes" id="UP000825008">
    <property type="component" value="Chromosome"/>
</dbReference>
<keyword evidence="1" id="KW-0472">Membrane</keyword>
<evidence type="ECO:0000313" key="3">
    <source>
        <dbReference type="Proteomes" id="UP000825008"/>
    </source>
</evidence>
<name>A0A9X7ZI52_9MYCO</name>
<reference evidence="2" key="1">
    <citation type="submission" date="2021-08" db="EMBL/GenBank/DDBJ databases">
        <title>Whole genome sequencing of non-tuberculosis mycobacteria type-strains.</title>
        <authorList>
            <person name="Igarashi Y."/>
            <person name="Osugi A."/>
            <person name="Mitarai S."/>
        </authorList>
    </citation>
    <scope>NUCLEOTIDE SEQUENCE</scope>
    <source>
        <strain evidence="2">JCM 30995</strain>
    </source>
</reference>
<feature type="transmembrane region" description="Helical" evidence="1">
    <location>
        <begin position="146"/>
        <end position="170"/>
    </location>
</feature>
<accession>A0A9X7ZI52</accession>
<feature type="transmembrane region" description="Helical" evidence="1">
    <location>
        <begin position="63"/>
        <end position="86"/>
    </location>
</feature>
<evidence type="ECO:0000313" key="2">
    <source>
        <dbReference type="EMBL" id="QZA09292.1"/>
    </source>
</evidence>
<sequence length="249" mass="27445">MLGLVNVAVVVPLVACGYALWVRRDTWGSRWDSNPSRILVFIGGAVVLMSPVGWGLLDPLLHSALGVWNVAGLLAALCMFAAVVTMSGHLVTRLDDQDRAKRLERRYIKTPLKLVLPLAIIVFFIADRGRPPCQDVFATRGPWFTVYWTLICLSALYLFGLTGRVLLTLRSDPRSTSSAEQYLAWIALKAAAMSYQLISVLIGSTLTLPTWIFAGAASLAFAYASARSWQARTEWFKPFRPITPEATGD</sequence>